<evidence type="ECO:0000313" key="1">
    <source>
        <dbReference type="EMBL" id="NVF13758.1"/>
    </source>
</evidence>
<reference evidence="1 2" key="1">
    <citation type="submission" date="2020-06" db="EMBL/GenBank/DDBJ databases">
        <title>Halomonas sp. QX-1 draft genome sequence.</title>
        <authorList>
            <person name="Qiu X."/>
        </authorList>
    </citation>
    <scope>NUCLEOTIDE SEQUENCE [LARGE SCALE GENOMIC DNA]</scope>
    <source>
        <strain evidence="1 2">QX-1</strain>
    </source>
</reference>
<accession>A0A7Y6RBA6</accession>
<name>A0A7Y6RBA6_9GAMM</name>
<evidence type="ECO:0000313" key="2">
    <source>
        <dbReference type="Proteomes" id="UP000589984"/>
    </source>
</evidence>
<dbReference type="EMBL" id="JABWCV010000005">
    <property type="protein sequence ID" value="NVF13758.1"/>
    <property type="molecule type" value="Genomic_DNA"/>
</dbReference>
<organism evidence="1 2">
    <name type="scientific">Vreelandella maris</name>
    <dbReference type="NCBI Taxonomy" id="2729617"/>
    <lineage>
        <taxon>Bacteria</taxon>
        <taxon>Pseudomonadati</taxon>
        <taxon>Pseudomonadota</taxon>
        <taxon>Gammaproteobacteria</taxon>
        <taxon>Oceanospirillales</taxon>
        <taxon>Halomonadaceae</taxon>
        <taxon>Vreelandella</taxon>
    </lineage>
</organism>
<dbReference type="Proteomes" id="UP000589984">
    <property type="component" value="Unassembled WGS sequence"/>
</dbReference>
<gene>
    <name evidence="1" type="ORF">HUO07_06180</name>
</gene>
<keyword evidence="2" id="KW-1185">Reference proteome</keyword>
<comment type="caution">
    <text evidence="1">The sequence shown here is derived from an EMBL/GenBank/DDBJ whole genome shotgun (WGS) entry which is preliminary data.</text>
</comment>
<dbReference type="AlphaFoldDB" id="A0A7Y6RBA6"/>
<proteinExistence type="predicted"/>
<protein>
    <submittedName>
        <fullName evidence="1">Uncharacterized protein</fullName>
    </submittedName>
</protein>
<sequence length="71" mass="8426">MLYIAPPHSTKRRVHPILQRLGARFQLALRGVCRRWSDLLEARPRHQEWLRTGSCAAHHRLTQREQGSFDR</sequence>